<reference evidence="1 2" key="1">
    <citation type="submission" date="2007-11" db="EMBL/GenBank/DDBJ databases">
        <authorList>
            <person name="Wagner-Dobler I."/>
            <person name="Ferriera S."/>
            <person name="Johnson J."/>
            <person name="Kravitz S."/>
            <person name="Beeson K."/>
            <person name="Sutton G."/>
            <person name="Rogers Y.-H."/>
            <person name="Friedman R."/>
            <person name="Frazier M."/>
            <person name="Venter J.C."/>
        </authorList>
    </citation>
    <scope>NUCLEOTIDE SEQUENCE [LARGE SCALE GENOMIC DNA]</scope>
    <source>
        <strain evidence="1 2">HEL-45</strain>
    </source>
</reference>
<evidence type="ECO:0000313" key="1">
    <source>
        <dbReference type="EMBL" id="EDQ04879.1"/>
    </source>
</evidence>
<accession>A0ABM9X635</accession>
<name>A0ABM9X635_9RHOB</name>
<sequence>MPICFDGHTGLLFQIAGHLHANLRMGLLISEFRGRVDTPVRMAIGVPITRAALDPLARDAKAMMDFLCKATYELSPKPGQYQGLGYEFEERHRADR</sequence>
<keyword evidence="1" id="KW-0012">Acyltransferase</keyword>
<organism evidence="1 2">
    <name type="scientific">Sulfitobacter indolifex HEL-45</name>
    <dbReference type="NCBI Taxonomy" id="391624"/>
    <lineage>
        <taxon>Bacteria</taxon>
        <taxon>Pseudomonadati</taxon>
        <taxon>Pseudomonadota</taxon>
        <taxon>Alphaproteobacteria</taxon>
        <taxon>Rhodobacterales</taxon>
        <taxon>Roseobacteraceae</taxon>
        <taxon>Sulfitobacter</taxon>
    </lineage>
</organism>
<gene>
    <name evidence="1" type="ORF">OIHEL45_14300</name>
</gene>
<keyword evidence="2" id="KW-1185">Reference proteome</keyword>
<keyword evidence="1" id="KW-0808">Transferase</keyword>
<dbReference type="GO" id="GO:0016746">
    <property type="term" value="F:acyltransferase activity"/>
    <property type="evidence" value="ECO:0007669"/>
    <property type="project" value="UniProtKB-KW"/>
</dbReference>
<protein>
    <submittedName>
        <fullName evidence="1">Acyltransferase domain protein</fullName>
    </submittedName>
</protein>
<evidence type="ECO:0000313" key="2">
    <source>
        <dbReference type="Proteomes" id="UP000003257"/>
    </source>
</evidence>
<comment type="caution">
    <text evidence="1">The sequence shown here is derived from an EMBL/GenBank/DDBJ whole genome shotgun (WGS) entry which is preliminary data.</text>
</comment>
<dbReference type="EMBL" id="ABID01000003">
    <property type="protein sequence ID" value="EDQ04879.1"/>
    <property type="molecule type" value="Genomic_DNA"/>
</dbReference>
<dbReference type="Proteomes" id="UP000003257">
    <property type="component" value="Unassembled WGS sequence"/>
</dbReference>
<proteinExistence type="predicted"/>